<keyword evidence="5" id="KW-0805">Transcription regulation</keyword>
<evidence type="ECO:0000256" key="1">
    <source>
        <dbReference type="ARBA" id="ARBA00005322"/>
    </source>
</evidence>
<feature type="region of interest" description="Disordered" evidence="9">
    <location>
        <begin position="1"/>
        <end position="25"/>
    </location>
</feature>
<dbReference type="InterPro" id="IPR031316">
    <property type="entry name" value="FlgM_C"/>
</dbReference>
<evidence type="ECO:0000256" key="5">
    <source>
        <dbReference type="ARBA" id="ARBA00023015"/>
    </source>
</evidence>
<keyword evidence="11" id="KW-0969">Cilium</keyword>
<keyword evidence="12" id="KW-1185">Reference proteome</keyword>
<comment type="caution">
    <text evidence="11">The sequence shown here is derived from an EMBL/GenBank/DDBJ whole genome shotgun (WGS) entry which is preliminary data.</text>
</comment>
<feature type="compositionally biased region" description="Low complexity" evidence="9">
    <location>
        <begin position="13"/>
        <end position="25"/>
    </location>
</feature>
<dbReference type="InterPro" id="IPR035890">
    <property type="entry name" value="Anti-sigma-28_factor_FlgM_sf"/>
</dbReference>
<feature type="domain" description="Anti-sigma-28 factor FlgM C-terminal" evidence="10">
    <location>
        <begin position="38"/>
        <end position="88"/>
    </location>
</feature>
<keyword evidence="6" id="KW-0804">Transcription</keyword>
<protein>
    <recommendedName>
        <fullName evidence="2">Negative regulator of flagellin synthesis</fullName>
    </recommendedName>
    <alternativeName>
        <fullName evidence="8">Anti-sigma-28 factor</fullName>
    </alternativeName>
</protein>
<dbReference type="GO" id="GO:0044781">
    <property type="term" value="P:bacterial-type flagellum organization"/>
    <property type="evidence" value="ECO:0007669"/>
    <property type="project" value="UniProtKB-KW"/>
</dbReference>
<evidence type="ECO:0000256" key="4">
    <source>
        <dbReference type="ARBA" id="ARBA00022795"/>
    </source>
</evidence>
<dbReference type="RefSeq" id="WP_200594972.1">
    <property type="nucleotide sequence ID" value="NZ_JAEPBG010000009.1"/>
</dbReference>
<keyword evidence="4" id="KW-1005">Bacterial flagellum biogenesis</keyword>
<gene>
    <name evidence="11" type="primary">flgM</name>
    <name evidence="11" type="ORF">JJB74_20550</name>
</gene>
<dbReference type="EMBL" id="JAEPBG010000009">
    <property type="protein sequence ID" value="MBK4737019.1"/>
    <property type="molecule type" value="Genomic_DNA"/>
</dbReference>
<name>A0A934W9G2_9BURK</name>
<organism evidence="11 12">
    <name type="scientific">Noviherbaspirillum pedocola</name>
    <dbReference type="NCBI Taxonomy" id="2801341"/>
    <lineage>
        <taxon>Bacteria</taxon>
        <taxon>Pseudomonadati</taxon>
        <taxon>Pseudomonadota</taxon>
        <taxon>Betaproteobacteria</taxon>
        <taxon>Burkholderiales</taxon>
        <taxon>Oxalobacteraceae</taxon>
        <taxon>Noviherbaspirillum</taxon>
    </lineage>
</organism>
<sequence length="99" mass="9838">MKINDSGSIKKPATATTASSSGAAKGADKAAAAGVASDSVKLSSQGQALAAGASTAVFDAKKVEEIKAAIANGSFQVDASKIADGLIDSVKDFIPQRRK</sequence>
<dbReference type="NCBIfam" id="TIGR03824">
    <property type="entry name" value="FlgM_jcvi"/>
    <property type="match status" value="1"/>
</dbReference>
<dbReference type="Proteomes" id="UP000622890">
    <property type="component" value="Unassembled WGS sequence"/>
</dbReference>
<dbReference type="GO" id="GO:0045892">
    <property type="term" value="P:negative regulation of DNA-templated transcription"/>
    <property type="evidence" value="ECO:0007669"/>
    <property type="project" value="InterPro"/>
</dbReference>
<evidence type="ECO:0000313" key="12">
    <source>
        <dbReference type="Proteomes" id="UP000622890"/>
    </source>
</evidence>
<evidence type="ECO:0000313" key="11">
    <source>
        <dbReference type="EMBL" id="MBK4737019.1"/>
    </source>
</evidence>
<dbReference type="SUPFAM" id="SSF101498">
    <property type="entry name" value="Anti-sigma factor FlgM"/>
    <property type="match status" value="1"/>
</dbReference>
<comment type="function">
    <text evidence="7">Responsible for the coupling of flagellin expression to flagellar assembly by preventing expression of the flagellin genes when a component of the middle class of proteins is defective. It negatively regulates flagellar genes by inhibiting the activity of FliA by directly binding to FliA.</text>
</comment>
<evidence type="ECO:0000256" key="2">
    <source>
        <dbReference type="ARBA" id="ARBA00017823"/>
    </source>
</evidence>
<evidence type="ECO:0000256" key="8">
    <source>
        <dbReference type="ARBA" id="ARBA00030117"/>
    </source>
</evidence>
<dbReference type="Pfam" id="PF04316">
    <property type="entry name" value="FlgM"/>
    <property type="match status" value="1"/>
</dbReference>
<dbReference type="AlphaFoldDB" id="A0A934W9G2"/>
<evidence type="ECO:0000256" key="6">
    <source>
        <dbReference type="ARBA" id="ARBA00023163"/>
    </source>
</evidence>
<evidence type="ECO:0000256" key="3">
    <source>
        <dbReference type="ARBA" id="ARBA00022491"/>
    </source>
</evidence>
<comment type="similarity">
    <text evidence="1">Belongs to the FlgM family.</text>
</comment>
<evidence type="ECO:0000259" key="10">
    <source>
        <dbReference type="Pfam" id="PF04316"/>
    </source>
</evidence>
<keyword evidence="3" id="KW-0678">Repressor</keyword>
<keyword evidence="11" id="KW-0966">Cell projection</keyword>
<dbReference type="InterPro" id="IPR007412">
    <property type="entry name" value="FlgM"/>
</dbReference>
<reference evidence="11" key="1">
    <citation type="submission" date="2021-01" db="EMBL/GenBank/DDBJ databases">
        <title>Genome sequence of strain Noviherbaspirillum sp. DKR-6.</title>
        <authorList>
            <person name="Chaudhary D.K."/>
        </authorList>
    </citation>
    <scope>NUCLEOTIDE SEQUENCE</scope>
    <source>
        <strain evidence="11">DKR-6</strain>
    </source>
</reference>
<keyword evidence="11" id="KW-0282">Flagellum</keyword>
<proteinExistence type="inferred from homology"/>
<evidence type="ECO:0000256" key="9">
    <source>
        <dbReference type="SAM" id="MobiDB-lite"/>
    </source>
</evidence>
<accession>A0A934W9G2</accession>
<evidence type="ECO:0000256" key="7">
    <source>
        <dbReference type="ARBA" id="ARBA00024739"/>
    </source>
</evidence>